<organism evidence="1 2">
    <name type="scientific">Methylobacterium terricola</name>
    <dbReference type="NCBI Taxonomy" id="2583531"/>
    <lineage>
        <taxon>Bacteria</taxon>
        <taxon>Pseudomonadati</taxon>
        <taxon>Pseudomonadota</taxon>
        <taxon>Alphaproteobacteria</taxon>
        <taxon>Hyphomicrobiales</taxon>
        <taxon>Methylobacteriaceae</taxon>
        <taxon>Methylobacterium</taxon>
    </lineage>
</organism>
<comment type="caution">
    <text evidence="1">The sequence shown here is derived from an EMBL/GenBank/DDBJ whole genome shotgun (WGS) entry which is preliminary data.</text>
</comment>
<dbReference type="Proteomes" id="UP000305267">
    <property type="component" value="Unassembled WGS sequence"/>
</dbReference>
<dbReference type="EMBL" id="VDDA01000054">
    <property type="protein sequence ID" value="TNC05957.1"/>
    <property type="molecule type" value="Genomic_DNA"/>
</dbReference>
<accession>A0A5C4L7N9</accession>
<proteinExistence type="predicted"/>
<protein>
    <submittedName>
        <fullName evidence="1">Uncharacterized protein</fullName>
    </submittedName>
</protein>
<dbReference type="AlphaFoldDB" id="A0A5C4L7N9"/>
<dbReference type="RefSeq" id="WP_139040641.1">
    <property type="nucleotide sequence ID" value="NZ_VDDA01000054.1"/>
</dbReference>
<evidence type="ECO:0000313" key="1">
    <source>
        <dbReference type="EMBL" id="TNC05957.1"/>
    </source>
</evidence>
<gene>
    <name evidence="1" type="ORF">FF100_35140</name>
</gene>
<sequence>MSDLVLASNADAVVTTGAALRPFEQQVETDELDFAQLDRVDGGVKVADVMRCFEWLLKAGRP</sequence>
<name>A0A5C4L7N9_9HYPH</name>
<reference evidence="1 2" key="1">
    <citation type="submission" date="2019-06" db="EMBL/GenBank/DDBJ databases">
        <title>Genome of Methylobacterium sp. 17Sr1-39.</title>
        <authorList>
            <person name="Seo T."/>
        </authorList>
    </citation>
    <scope>NUCLEOTIDE SEQUENCE [LARGE SCALE GENOMIC DNA]</scope>
    <source>
        <strain evidence="1 2">17Sr1-39</strain>
    </source>
</reference>
<evidence type="ECO:0000313" key="2">
    <source>
        <dbReference type="Proteomes" id="UP000305267"/>
    </source>
</evidence>
<keyword evidence="2" id="KW-1185">Reference proteome</keyword>